<dbReference type="GO" id="GO:0016020">
    <property type="term" value="C:membrane"/>
    <property type="evidence" value="ECO:0007669"/>
    <property type="project" value="InterPro"/>
</dbReference>
<dbReference type="RefSeq" id="WP_271215283.1">
    <property type="nucleotide sequence ID" value="NZ_BAAAVD010000021.1"/>
</dbReference>
<evidence type="ECO:0000256" key="5">
    <source>
        <dbReference type="ARBA" id="ARBA00022741"/>
    </source>
</evidence>
<sequence>MRAGSRHPWHLVAAVAVMVAGLAATPYHGVAAVVAAATGAAAALTLRPEFRPGALWGAGTATVVSLCASAAFLRSGVPEPVTALGYAEMAALTVMAGGLARWAPPRPAVTLSVAAGVAVVALVLRLIVASMSVSAVTAATACAIFSAGPVGAVACGAYLRLLEGRRSRAVAEARRDQRLELAQDLHDFVAHDVSAIVAQAQAGQLVAAGDPQRAVALFAGVEQAGLRALASMDEAVDALHPDRRGDRAPLPGLGELPELTVRYSAAGPAQVRLSLEPDLEVSREAATTAYRVVMEALTNVRRHAPAATTVDVEVRRVRDTALEVVVTNDLGHDGSGGFLARPGSRTGGLGLQGLAERVRALGGSLTAGPHEHGWRVQAVLPHRTGSS</sequence>
<evidence type="ECO:0000256" key="4">
    <source>
        <dbReference type="ARBA" id="ARBA00022679"/>
    </source>
</evidence>
<dbReference type="Gene3D" id="1.20.5.1930">
    <property type="match status" value="1"/>
</dbReference>
<keyword evidence="3" id="KW-0597">Phosphoprotein</keyword>
<dbReference type="GO" id="GO:0005524">
    <property type="term" value="F:ATP binding"/>
    <property type="evidence" value="ECO:0007669"/>
    <property type="project" value="UniProtKB-KW"/>
</dbReference>
<keyword evidence="9" id="KW-1133">Transmembrane helix</keyword>
<name>A0A9W6HWG6_9ACTN</name>
<evidence type="ECO:0000313" key="12">
    <source>
        <dbReference type="Proteomes" id="UP001143474"/>
    </source>
</evidence>
<dbReference type="SUPFAM" id="SSF55874">
    <property type="entry name" value="ATPase domain of HSP90 chaperone/DNA topoisomerase II/histidine kinase"/>
    <property type="match status" value="1"/>
</dbReference>
<evidence type="ECO:0000259" key="10">
    <source>
        <dbReference type="Pfam" id="PF07730"/>
    </source>
</evidence>
<evidence type="ECO:0000256" key="8">
    <source>
        <dbReference type="ARBA" id="ARBA00023012"/>
    </source>
</evidence>
<evidence type="ECO:0000256" key="3">
    <source>
        <dbReference type="ARBA" id="ARBA00022553"/>
    </source>
</evidence>
<dbReference type="PANTHER" id="PTHR24421:SF10">
    <property type="entry name" value="NITRATE_NITRITE SENSOR PROTEIN NARQ"/>
    <property type="match status" value="1"/>
</dbReference>
<dbReference type="InterPro" id="IPR011712">
    <property type="entry name" value="Sig_transdc_His_kin_sub3_dim/P"/>
</dbReference>
<dbReference type="CDD" id="cd16917">
    <property type="entry name" value="HATPase_UhpB-NarQ-NarX-like"/>
    <property type="match status" value="1"/>
</dbReference>
<keyword evidence="5" id="KW-0547">Nucleotide-binding</keyword>
<feature type="transmembrane region" description="Helical" evidence="9">
    <location>
        <begin position="135"/>
        <end position="159"/>
    </location>
</feature>
<comment type="caution">
    <text evidence="11">The sequence shown here is derived from an EMBL/GenBank/DDBJ whole genome shotgun (WGS) entry which is preliminary data.</text>
</comment>
<feature type="transmembrane region" description="Helical" evidence="9">
    <location>
        <begin position="85"/>
        <end position="103"/>
    </location>
</feature>
<evidence type="ECO:0000256" key="9">
    <source>
        <dbReference type="SAM" id="Phobius"/>
    </source>
</evidence>
<dbReference type="GO" id="GO:0000155">
    <property type="term" value="F:phosphorelay sensor kinase activity"/>
    <property type="evidence" value="ECO:0007669"/>
    <property type="project" value="InterPro"/>
</dbReference>
<keyword evidence="9" id="KW-0812">Transmembrane</keyword>
<feature type="transmembrane region" description="Helical" evidence="9">
    <location>
        <begin position="109"/>
        <end position="128"/>
    </location>
</feature>
<dbReference type="Pfam" id="PF07730">
    <property type="entry name" value="HisKA_3"/>
    <property type="match status" value="1"/>
</dbReference>
<comment type="catalytic activity">
    <reaction evidence="1">
        <text>ATP + protein L-histidine = ADP + protein N-phospho-L-histidine.</text>
        <dbReference type="EC" id="2.7.13.3"/>
    </reaction>
</comment>
<gene>
    <name evidence="11" type="ORF">GCM10017600_00850</name>
</gene>
<keyword evidence="4" id="KW-0808">Transferase</keyword>
<dbReference type="InterPro" id="IPR050482">
    <property type="entry name" value="Sensor_HK_TwoCompSys"/>
</dbReference>
<organism evidence="11 12">
    <name type="scientific">Streptosporangium carneum</name>
    <dbReference type="NCBI Taxonomy" id="47481"/>
    <lineage>
        <taxon>Bacteria</taxon>
        <taxon>Bacillati</taxon>
        <taxon>Actinomycetota</taxon>
        <taxon>Actinomycetes</taxon>
        <taxon>Streptosporangiales</taxon>
        <taxon>Streptosporangiaceae</taxon>
        <taxon>Streptosporangium</taxon>
    </lineage>
</organism>
<keyword evidence="7" id="KW-0067">ATP-binding</keyword>
<dbReference type="InterPro" id="IPR036890">
    <property type="entry name" value="HATPase_C_sf"/>
</dbReference>
<reference evidence="11" key="2">
    <citation type="submission" date="2023-01" db="EMBL/GenBank/DDBJ databases">
        <authorList>
            <person name="Sun Q."/>
            <person name="Evtushenko L."/>
        </authorList>
    </citation>
    <scope>NUCLEOTIDE SEQUENCE</scope>
    <source>
        <strain evidence="11">VKM Ac-2007</strain>
    </source>
</reference>
<keyword evidence="8" id="KW-0902">Two-component regulatory system</keyword>
<keyword evidence="6 11" id="KW-0418">Kinase</keyword>
<dbReference type="AlphaFoldDB" id="A0A9W6HWG6"/>
<dbReference type="EC" id="2.7.13.3" evidence="2"/>
<proteinExistence type="predicted"/>
<evidence type="ECO:0000256" key="6">
    <source>
        <dbReference type="ARBA" id="ARBA00022777"/>
    </source>
</evidence>
<evidence type="ECO:0000313" key="11">
    <source>
        <dbReference type="EMBL" id="GLK06680.1"/>
    </source>
</evidence>
<dbReference type="PANTHER" id="PTHR24421">
    <property type="entry name" value="NITRATE/NITRITE SENSOR PROTEIN NARX-RELATED"/>
    <property type="match status" value="1"/>
</dbReference>
<feature type="domain" description="Signal transduction histidine kinase subgroup 3 dimerisation and phosphoacceptor" evidence="10">
    <location>
        <begin position="178"/>
        <end position="242"/>
    </location>
</feature>
<dbReference type="EMBL" id="BSEV01000001">
    <property type="protein sequence ID" value="GLK06680.1"/>
    <property type="molecule type" value="Genomic_DNA"/>
</dbReference>
<reference evidence="11" key="1">
    <citation type="journal article" date="2014" name="Int. J. Syst. Evol. Microbiol.">
        <title>Complete genome sequence of Corynebacterium casei LMG S-19264T (=DSM 44701T), isolated from a smear-ripened cheese.</title>
        <authorList>
            <consortium name="US DOE Joint Genome Institute (JGI-PGF)"/>
            <person name="Walter F."/>
            <person name="Albersmeier A."/>
            <person name="Kalinowski J."/>
            <person name="Ruckert C."/>
        </authorList>
    </citation>
    <scope>NUCLEOTIDE SEQUENCE</scope>
    <source>
        <strain evidence="11">VKM Ac-2007</strain>
    </source>
</reference>
<dbReference type="Proteomes" id="UP001143474">
    <property type="component" value="Unassembled WGS sequence"/>
</dbReference>
<evidence type="ECO:0000256" key="7">
    <source>
        <dbReference type="ARBA" id="ARBA00022840"/>
    </source>
</evidence>
<evidence type="ECO:0000256" key="1">
    <source>
        <dbReference type="ARBA" id="ARBA00000085"/>
    </source>
</evidence>
<evidence type="ECO:0000256" key="2">
    <source>
        <dbReference type="ARBA" id="ARBA00012438"/>
    </source>
</evidence>
<accession>A0A9W6HWG6</accession>
<dbReference type="GO" id="GO:0046983">
    <property type="term" value="F:protein dimerization activity"/>
    <property type="evidence" value="ECO:0007669"/>
    <property type="project" value="InterPro"/>
</dbReference>
<dbReference type="Gene3D" id="3.30.565.10">
    <property type="entry name" value="Histidine kinase-like ATPase, C-terminal domain"/>
    <property type="match status" value="1"/>
</dbReference>
<keyword evidence="12" id="KW-1185">Reference proteome</keyword>
<feature type="transmembrane region" description="Helical" evidence="9">
    <location>
        <begin position="53"/>
        <end position="73"/>
    </location>
</feature>
<protein>
    <recommendedName>
        <fullName evidence="2">histidine kinase</fullName>
        <ecNumber evidence="2">2.7.13.3</ecNumber>
    </recommendedName>
</protein>
<keyword evidence="9" id="KW-0472">Membrane</keyword>